<organism evidence="1 2">
    <name type="scientific">Letharia columbiana</name>
    <dbReference type="NCBI Taxonomy" id="112416"/>
    <lineage>
        <taxon>Eukaryota</taxon>
        <taxon>Fungi</taxon>
        <taxon>Dikarya</taxon>
        <taxon>Ascomycota</taxon>
        <taxon>Pezizomycotina</taxon>
        <taxon>Lecanoromycetes</taxon>
        <taxon>OSLEUM clade</taxon>
        <taxon>Lecanoromycetidae</taxon>
        <taxon>Lecanorales</taxon>
        <taxon>Lecanorineae</taxon>
        <taxon>Parmeliaceae</taxon>
        <taxon>Letharia</taxon>
    </lineage>
</organism>
<accession>A0A8H6FZ95</accession>
<sequence length="91" mass="10202">MVLFRLSLGFLKRGGKAKKSRGVEERERQPASVRLASILELTEVMSGPSELGLRTRIPIPDEFLARQSYIGKVKFSGDGHLNFNVHHAGRR</sequence>
<evidence type="ECO:0000313" key="1">
    <source>
        <dbReference type="EMBL" id="KAF6237596.1"/>
    </source>
</evidence>
<dbReference type="GeneID" id="59286151"/>
<dbReference type="AlphaFoldDB" id="A0A8H6FZ95"/>
<protein>
    <submittedName>
        <fullName evidence="1">Uncharacterized protein</fullName>
    </submittedName>
</protein>
<dbReference type="RefSeq" id="XP_037166920.1">
    <property type="nucleotide sequence ID" value="XM_037306410.1"/>
</dbReference>
<dbReference type="Proteomes" id="UP000578531">
    <property type="component" value="Unassembled WGS sequence"/>
</dbReference>
<keyword evidence="2" id="KW-1185">Reference proteome</keyword>
<name>A0A8H6FZ95_9LECA</name>
<evidence type="ECO:0000313" key="2">
    <source>
        <dbReference type="Proteomes" id="UP000578531"/>
    </source>
</evidence>
<dbReference type="EMBL" id="JACCJC010000014">
    <property type="protein sequence ID" value="KAF6237596.1"/>
    <property type="molecule type" value="Genomic_DNA"/>
</dbReference>
<proteinExistence type="predicted"/>
<gene>
    <name evidence="1" type="ORF">HO173_004486</name>
</gene>
<reference evidence="1 2" key="1">
    <citation type="journal article" date="2020" name="Genomics">
        <title>Complete, high-quality genomes from long-read metagenomic sequencing of two wolf lichen thalli reveals enigmatic genome architecture.</title>
        <authorList>
            <person name="McKenzie S.K."/>
            <person name="Walston R.F."/>
            <person name="Allen J.L."/>
        </authorList>
    </citation>
    <scope>NUCLEOTIDE SEQUENCE [LARGE SCALE GENOMIC DNA]</scope>
    <source>
        <strain evidence="1">WasteWater2</strain>
    </source>
</reference>
<comment type="caution">
    <text evidence="1">The sequence shown here is derived from an EMBL/GenBank/DDBJ whole genome shotgun (WGS) entry which is preliminary data.</text>
</comment>